<sequence>MPPISYFDPLLFSSANYGQAIARRKLVVPLASYDIIVHNQFETNGVATNQRLNRYGAQI</sequence>
<proteinExistence type="predicted"/>
<keyword evidence="2" id="KW-1185">Reference proteome</keyword>
<dbReference type="AlphaFoldDB" id="A0AA95JCR0"/>
<name>A0AA95JCR0_9BACL</name>
<gene>
    <name evidence="1" type="ORF">P0Y55_05390</name>
</gene>
<dbReference type="EMBL" id="CP119317">
    <property type="protein sequence ID" value="WEK55491.1"/>
    <property type="molecule type" value="Genomic_DNA"/>
</dbReference>
<organism evidence="1 2">
    <name type="scientific">Candidatus Cohnella colombiensis</name>
    <dbReference type="NCBI Taxonomy" id="3121368"/>
    <lineage>
        <taxon>Bacteria</taxon>
        <taxon>Bacillati</taxon>
        <taxon>Bacillota</taxon>
        <taxon>Bacilli</taxon>
        <taxon>Bacillales</taxon>
        <taxon>Paenibacillaceae</taxon>
        <taxon>Cohnella</taxon>
    </lineage>
</organism>
<evidence type="ECO:0000313" key="2">
    <source>
        <dbReference type="Proteomes" id="UP001178662"/>
    </source>
</evidence>
<reference evidence="1" key="1">
    <citation type="submission" date="2023-03" db="EMBL/GenBank/DDBJ databases">
        <title>Andean soil-derived lignocellulolytic bacterial consortium as a source of novel taxa and putative plastic-active enzymes.</title>
        <authorList>
            <person name="Diaz-Garcia L."/>
            <person name="Chuvochina M."/>
            <person name="Feuerriegel G."/>
            <person name="Bunk B."/>
            <person name="Sproer C."/>
            <person name="Streit W.R."/>
            <person name="Rodriguez L.M."/>
            <person name="Overmann J."/>
            <person name="Jimenez D.J."/>
        </authorList>
    </citation>
    <scope>NUCLEOTIDE SEQUENCE</scope>
    <source>
        <strain evidence="1">MAG 2441</strain>
    </source>
</reference>
<protein>
    <submittedName>
        <fullName evidence="1">Uncharacterized protein</fullName>
    </submittedName>
</protein>
<dbReference type="Proteomes" id="UP001178662">
    <property type="component" value="Chromosome"/>
</dbReference>
<accession>A0AA95JCR0</accession>
<evidence type="ECO:0000313" key="1">
    <source>
        <dbReference type="EMBL" id="WEK55491.1"/>
    </source>
</evidence>